<proteinExistence type="inferred from homology"/>
<feature type="transmembrane region" description="Helical" evidence="9">
    <location>
        <begin position="190"/>
        <end position="210"/>
    </location>
</feature>
<feature type="region of interest" description="Disordered" evidence="8">
    <location>
        <begin position="453"/>
        <end position="488"/>
    </location>
</feature>
<feature type="transmembrane region" description="Helical" evidence="9">
    <location>
        <begin position="149"/>
        <end position="170"/>
    </location>
</feature>
<feature type="transmembrane region" description="Helical" evidence="9">
    <location>
        <begin position="108"/>
        <end position="128"/>
    </location>
</feature>
<evidence type="ECO:0000259" key="10">
    <source>
        <dbReference type="Pfam" id="PF00324"/>
    </source>
</evidence>
<dbReference type="PANTHER" id="PTHR11827">
    <property type="entry name" value="SOLUTE CARRIER FAMILY 12, CATION COTRANSPORTERS"/>
    <property type="match status" value="1"/>
</dbReference>
<dbReference type="GO" id="GO:0015379">
    <property type="term" value="F:potassium:chloride symporter activity"/>
    <property type="evidence" value="ECO:0007669"/>
    <property type="project" value="TreeGrafter"/>
</dbReference>
<feature type="transmembrane region" description="Helical" evidence="9">
    <location>
        <begin position="80"/>
        <end position="102"/>
    </location>
</feature>
<evidence type="ECO:0000313" key="12">
    <source>
        <dbReference type="Proteomes" id="UP000677054"/>
    </source>
</evidence>
<feature type="transmembrane region" description="Helical" evidence="9">
    <location>
        <begin position="390"/>
        <end position="408"/>
    </location>
</feature>
<comment type="subcellular location">
    <subcellularLocation>
        <location evidence="1">Membrane</location>
        <topology evidence="1">Multi-pass membrane protein</topology>
    </subcellularLocation>
</comment>
<name>A0A7R8X761_9CRUS</name>
<dbReference type="GO" id="GO:0006884">
    <property type="term" value="P:cell volume homeostasis"/>
    <property type="evidence" value="ECO:0007669"/>
    <property type="project" value="TreeGrafter"/>
</dbReference>
<sequence length="635" mass="69636">MSTMSSSRRVAGRPPDWARFGLEVEQKTPELADNTDETTHLKEYFDYKRNIGTSETRELFAEETGSEPWWKSNFFVSGPILFGTWDGVYTSCMINILGVIVFLRSGWIVAQAVLVILTSVLSAIGICERSQIQSGGVYFLLSQTMGSRFGGAVGIIYCFGQAVGCSLHASGFGESIADLFSIDNPWAERGFGVCLIVLLTGINMAGVKWVIKLQFILLLILFMGAGDFAIGSFLPPKNGTGFEGWSLEVFNNNSLPAYTEGNNWFSIFGVFFPTVTGVMAGINMSGDLRDPGKSIPTGSLSAILTSTFMYLMFVVILGSTVARDYLMTDYLIMQKVAALGVLVLMGLYVASMSSVLAAMFGTPRVLQSIASQKVIPALQFLERGRGPNKVPVMSLALVGLLILCFVLIGQINRLAPIVTLPFLLTYASVDYSYFALAQSFEIQQKRSVKPKALKNLPSPSFEANVQASPASGSRHDHEGEDAEGYSPFSHLPEEENNPGIRRQPSSWYSPLCNRWVSLIGAVTKIVVMLLVHWAYGLVLLALTIALYVYIGRASTGFSPGFASEFSFFRWIKSSFNRIRGKEVVSYEEMIVAADPPGISTEESQVTEGNADFSWREPFHQVAAVGHKHMDRLSKQ</sequence>
<evidence type="ECO:0000256" key="7">
    <source>
        <dbReference type="ARBA" id="ARBA00023136"/>
    </source>
</evidence>
<comment type="similarity">
    <text evidence="2">Belongs to the SLC12A transporter family.</text>
</comment>
<keyword evidence="12" id="KW-1185">Reference proteome</keyword>
<keyword evidence="4" id="KW-0813">Transport</keyword>
<evidence type="ECO:0000256" key="5">
    <source>
        <dbReference type="ARBA" id="ARBA00022692"/>
    </source>
</evidence>
<dbReference type="Pfam" id="PF00324">
    <property type="entry name" value="AA_permease"/>
    <property type="match status" value="1"/>
</dbReference>
<dbReference type="GO" id="GO:0055075">
    <property type="term" value="P:potassium ion homeostasis"/>
    <property type="evidence" value="ECO:0007669"/>
    <property type="project" value="TreeGrafter"/>
</dbReference>
<evidence type="ECO:0000256" key="8">
    <source>
        <dbReference type="SAM" id="MobiDB-lite"/>
    </source>
</evidence>
<protein>
    <recommendedName>
        <fullName evidence="3">Solute carrier family 12 member 9</fullName>
    </recommendedName>
</protein>
<feature type="transmembrane region" description="Helical" evidence="9">
    <location>
        <begin position="525"/>
        <end position="550"/>
    </location>
</feature>
<gene>
    <name evidence="11" type="ORF">DSTB1V02_LOCUS4929</name>
</gene>
<dbReference type="AlphaFoldDB" id="A0A7R8X761"/>
<dbReference type="Gene3D" id="1.20.1740.10">
    <property type="entry name" value="Amino acid/polyamine transporter I"/>
    <property type="match status" value="1"/>
</dbReference>
<dbReference type="EMBL" id="CAJPEV010000768">
    <property type="protein sequence ID" value="CAG0888371.1"/>
    <property type="molecule type" value="Genomic_DNA"/>
</dbReference>
<evidence type="ECO:0000313" key="11">
    <source>
        <dbReference type="EMBL" id="CAD7245051.1"/>
    </source>
</evidence>
<dbReference type="InterPro" id="IPR004841">
    <property type="entry name" value="AA-permease/SLC12A_dom"/>
</dbReference>
<organism evidence="11">
    <name type="scientific">Darwinula stevensoni</name>
    <dbReference type="NCBI Taxonomy" id="69355"/>
    <lineage>
        <taxon>Eukaryota</taxon>
        <taxon>Metazoa</taxon>
        <taxon>Ecdysozoa</taxon>
        <taxon>Arthropoda</taxon>
        <taxon>Crustacea</taxon>
        <taxon>Oligostraca</taxon>
        <taxon>Ostracoda</taxon>
        <taxon>Podocopa</taxon>
        <taxon>Podocopida</taxon>
        <taxon>Darwinulocopina</taxon>
        <taxon>Darwinuloidea</taxon>
        <taxon>Darwinulidae</taxon>
        <taxon>Darwinula</taxon>
    </lineage>
</organism>
<dbReference type="GO" id="GO:1990573">
    <property type="term" value="P:potassium ion import across plasma membrane"/>
    <property type="evidence" value="ECO:0007669"/>
    <property type="project" value="TreeGrafter"/>
</dbReference>
<evidence type="ECO:0000256" key="3">
    <source>
        <dbReference type="ARBA" id="ARBA00019359"/>
    </source>
</evidence>
<accession>A0A7R8X761</accession>
<feature type="transmembrane region" description="Helical" evidence="9">
    <location>
        <begin position="264"/>
        <end position="283"/>
    </location>
</feature>
<dbReference type="OrthoDB" id="2020542at2759"/>
<dbReference type="EMBL" id="LR900285">
    <property type="protein sequence ID" value="CAD7245051.1"/>
    <property type="molecule type" value="Genomic_DNA"/>
</dbReference>
<keyword evidence="7 9" id="KW-0472">Membrane</keyword>
<evidence type="ECO:0000256" key="4">
    <source>
        <dbReference type="ARBA" id="ARBA00022448"/>
    </source>
</evidence>
<feature type="transmembrane region" description="Helical" evidence="9">
    <location>
        <begin position="295"/>
        <end position="317"/>
    </location>
</feature>
<reference evidence="11" key="1">
    <citation type="submission" date="2020-11" db="EMBL/GenBank/DDBJ databases">
        <authorList>
            <person name="Tran Van P."/>
        </authorList>
    </citation>
    <scope>NUCLEOTIDE SEQUENCE</scope>
</reference>
<dbReference type="Proteomes" id="UP000677054">
    <property type="component" value="Unassembled WGS sequence"/>
</dbReference>
<feature type="transmembrane region" description="Helical" evidence="9">
    <location>
        <begin position="215"/>
        <end position="234"/>
    </location>
</feature>
<evidence type="ECO:0000256" key="2">
    <source>
        <dbReference type="ARBA" id="ARBA00010593"/>
    </source>
</evidence>
<evidence type="ECO:0000256" key="6">
    <source>
        <dbReference type="ARBA" id="ARBA00022989"/>
    </source>
</evidence>
<keyword evidence="6 9" id="KW-1133">Transmembrane helix</keyword>
<keyword evidence="5 9" id="KW-0812">Transmembrane</keyword>
<dbReference type="GO" id="GO:0016020">
    <property type="term" value="C:membrane"/>
    <property type="evidence" value="ECO:0007669"/>
    <property type="project" value="UniProtKB-SubCell"/>
</dbReference>
<dbReference type="InterPro" id="IPR004842">
    <property type="entry name" value="SLC12A_fam"/>
</dbReference>
<dbReference type="PANTHER" id="PTHR11827:SF6">
    <property type="entry name" value="SOLUTE CARRIER FAMILY 12 MEMBER 8"/>
    <property type="match status" value="1"/>
</dbReference>
<evidence type="ECO:0000256" key="9">
    <source>
        <dbReference type="SAM" id="Phobius"/>
    </source>
</evidence>
<dbReference type="FunFam" id="1.20.1740.10:FF:000013">
    <property type="entry name" value="Solute carrier family 12 member"/>
    <property type="match status" value="1"/>
</dbReference>
<feature type="transmembrane region" description="Helical" evidence="9">
    <location>
        <begin position="414"/>
        <end position="436"/>
    </location>
</feature>
<dbReference type="GO" id="GO:0055064">
    <property type="term" value="P:chloride ion homeostasis"/>
    <property type="evidence" value="ECO:0007669"/>
    <property type="project" value="TreeGrafter"/>
</dbReference>
<feature type="transmembrane region" description="Helical" evidence="9">
    <location>
        <begin position="337"/>
        <end position="360"/>
    </location>
</feature>
<evidence type="ECO:0000256" key="1">
    <source>
        <dbReference type="ARBA" id="ARBA00004141"/>
    </source>
</evidence>
<feature type="domain" description="Amino acid permease/ SLC12A" evidence="10">
    <location>
        <begin position="91"/>
        <end position="444"/>
    </location>
</feature>
<feature type="compositionally biased region" description="Polar residues" evidence="8">
    <location>
        <begin position="457"/>
        <end position="471"/>
    </location>
</feature>